<gene>
    <name evidence="4" type="ORF">LCGC14_0935990</name>
</gene>
<dbReference type="EMBL" id="LAZR01003246">
    <property type="protein sequence ID" value="KKN20394.1"/>
    <property type="molecule type" value="Genomic_DNA"/>
</dbReference>
<dbReference type="PROSITE" id="PS50293">
    <property type="entry name" value="TPR_REGION"/>
    <property type="match status" value="2"/>
</dbReference>
<dbReference type="InterPro" id="IPR006597">
    <property type="entry name" value="Sel1-like"/>
</dbReference>
<dbReference type="SMART" id="SM00028">
    <property type="entry name" value="TPR"/>
    <property type="match status" value="11"/>
</dbReference>
<comment type="caution">
    <text evidence="4">The sequence shown here is derived from an EMBL/GenBank/DDBJ whole genome shotgun (WGS) entry which is preliminary data.</text>
</comment>
<evidence type="ECO:0000313" key="4">
    <source>
        <dbReference type="EMBL" id="KKN20394.1"/>
    </source>
</evidence>
<evidence type="ECO:0000256" key="2">
    <source>
        <dbReference type="ARBA" id="ARBA00022803"/>
    </source>
</evidence>
<dbReference type="InterPro" id="IPR019734">
    <property type="entry name" value="TPR_rpt"/>
</dbReference>
<dbReference type="InterPro" id="IPR051685">
    <property type="entry name" value="Ycf3/AcsC/BcsC/TPR_MFPF"/>
</dbReference>
<proteinExistence type="predicted"/>
<protein>
    <submittedName>
        <fullName evidence="4">Uncharacterized protein</fullName>
    </submittedName>
</protein>
<dbReference type="InterPro" id="IPR011990">
    <property type="entry name" value="TPR-like_helical_dom_sf"/>
</dbReference>
<dbReference type="Gene3D" id="1.25.40.10">
    <property type="entry name" value="Tetratricopeptide repeat domain"/>
    <property type="match status" value="4"/>
</dbReference>
<keyword evidence="2" id="KW-0802">TPR repeat</keyword>
<dbReference type="SUPFAM" id="SSF48452">
    <property type="entry name" value="TPR-like"/>
    <property type="match status" value="3"/>
</dbReference>
<dbReference type="AlphaFoldDB" id="A0A0F9NR27"/>
<dbReference type="Pfam" id="PF12895">
    <property type="entry name" value="ANAPC3"/>
    <property type="match status" value="1"/>
</dbReference>
<dbReference type="PANTHER" id="PTHR44943:SF4">
    <property type="entry name" value="TPR REPEAT-CONTAINING PROTEIN MJ0798"/>
    <property type="match status" value="1"/>
</dbReference>
<evidence type="ECO:0000256" key="1">
    <source>
        <dbReference type="ARBA" id="ARBA00022737"/>
    </source>
</evidence>
<dbReference type="PANTHER" id="PTHR44943">
    <property type="entry name" value="CELLULOSE SYNTHASE OPERON PROTEIN C"/>
    <property type="match status" value="1"/>
</dbReference>
<feature type="coiled-coil region" evidence="3">
    <location>
        <begin position="2"/>
        <end position="42"/>
    </location>
</feature>
<dbReference type="Pfam" id="PF00515">
    <property type="entry name" value="TPR_1"/>
    <property type="match status" value="1"/>
</dbReference>
<keyword evidence="3" id="KW-0175">Coiled coil</keyword>
<keyword evidence="1" id="KW-0677">Repeat</keyword>
<evidence type="ECO:0000256" key="3">
    <source>
        <dbReference type="SAM" id="Coils"/>
    </source>
</evidence>
<name>A0A0F9NR27_9ZZZZ</name>
<dbReference type="SMART" id="SM00671">
    <property type="entry name" value="SEL1"/>
    <property type="match status" value="3"/>
</dbReference>
<sequence>MKASILKKLNQTIEEANALKDKKNCEKALKKLQEAINFINLKVKEPKDKQIEIENIKNVMNQTYSVQINTIIQEAITLTSQKEFNKAKDIFQNALKVAENINDLDLKDAEIKELNLLISENELEQTLLKGVKLRDEKNFDKALEIFNKELSIAEDIYNSGSKFDVFFKIKDEINLTYSSQINVLVEQGTSLKQSGNNTEAIKNFEKSLDLIEKYFEPGTKKTEVNNIKNLVNEIYSNQIKPLVEKGKNFSKQGEMETTVSEFKNALNIASKMLDSDLKNLEISLIAEVLNPIYIERIKPIIDNGNKIIEQEKMEESIENINEALNIFREALDIAKIMVNSEIKKRKIEEIKNFINKTCLAGIKVIKDKSLQYVVQKKHDDAIGELYSAVSLAKNMVFPENNNPELDNLKNSVNNIYTAVVEEVVNKGNKLVEQKEFQEAINVFNEALSLTNKMYLTDEMEKEVNMIKSLIYETEVKLLVGKGKLSEEQKVKEKEIKRLKKRLDYANSIEDPDRRLEEMYKVKKMIDDVHSEEIRLFIEQGNQLAGDMMFDDAFEFFEKAIKVNEMMEEPDIKNKDLIKKSYKRELINKTKQEIDNKKFDNAIKSCNRAIELDEKFVKAYYFIGLAYYYKKRYDSAIEYLKKAVDFDNNLVKAWNLMGLSYEAKEEYENALKFLNNTVEIEPNFADGWYNLANIFKQMKNFEKAIDNYKKAIEIDPEFAKAWFFMGSTYFDNNDYRNSIKHLEHAIKLDSDLTQDVNPLIKNLKDVIDKLQESLSLSFINR</sequence>
<organism evidence="4">
    <name type="scientific">marine sediment metagenome</name>
    <dbReference type="NCBI Taxonomy" id="412755"/>
    <lineage>
        <taxon>unclassified sequences</taxon>
        <taxon>metagenomes</taxon>
        <taxon>ecological metagenomes</taxon>
    </lineage>
</organism>
<dbReference type="Pfam" id="PF13181">
    <property type="entry name" value="TPR_8"/>
    <property type="match status" value="1"/>
</dbReference>
<dbReference type="PROSITE" id="PS50005">
    <property type="entry name" value="TPR"/>
    <property type="match status" value="6"/>
</dbReference>
<reference evidence="4" key="1">
    <citation type="journal article" date="2015" name="Nature">
        <title>Complex archaea that bridge the gap between prokaryotes and eukaryotes.</title>
        <authorList>
            <person name="Spang A."/>
            <person name="Saw J.H."/>
            <person name="Jorgensen S.L."/>
            <person name="Zaremba-Niedzwiedzka K."/>
            <person name="Martijn J."/>
            <person name="Lind A.E."/>
            <person name="van Eijk R."/>
            <person name="Schleper C."/>
            <person name="Guy L."/>
            <person name="Ettema T.J."/>
        </authorList>
    </citation>
    <scope>NUCLEOTIDE SEQUENCE</scope>
</reference>
<accession>A0A0F9NR27</accession>